<dbReference type="HOGENOM" id="CLU_1916964_0_0_1"/>
<organism evidence="2 3">
    <name type="scientific">Colletotrichum sublineola</name>
    <name type="common">Sorghum anthracnose fungus</name>
    <dbReference type="NCBI Taxonomy" id="1173701"/>
    <lineage>
        <taxon>Eukaryota</taxon>
        <taxon>Fungi</taxon>
        <taxon>Dikarya</taxon>
        <taxon>Ascomycota</taxon>
        <taxon>Pezizomycotina</taxon>
        <taxon>Sordariomycetes</taxon>
        <taxon>Hypocreomycetidae</taxon>
        <taxon>Glomerellales</taxon>
        <taxon>Glomerellaceae</taxon>
        <taxon>Colletotrichum</taxon>
        <taxon>Colletotrichum graminicola species complex</taxon>
    </lineage>
</organism>
<sequence length="132" mass="15284">MDGPKLLPVGPSRELQHLEEDVRQAREWTATSEGRAILERRKAESGLAWKDFLQGRQRLREERLTDHEVKFRQELIHNAMEADNLRKKANRKTKMVKALEESEEGSEDESEEGKKLEESEEESGAEENAKKV</sequence>
<comment type="caution">
    <text evidence="2">The sequence shown here is derived from an EMBL/GenBank/DDBJ whole genome shotgun (WGS) entry which is preliminary data.</text>
</comment>
<evidence type="ECO:0000313" key="3">
    <source>
        <dbReference type="Proteomes" id="UP000027238"/>
    </source>
</evidence>
<dbReference type="EMBL" id="JMSE01001327">
    <property type="protein sequence ID" value="KDN62407.1"/>
    <property type="molecule type" value="Genomic_DNA"/>
</dbReference>
<name>A0A066X0C1_COLSU</name>
<proteinExistence type="predicted"/>
<reference evidence="3" key="1">
    <citation type="journal article" date="2014" name="Genome Announc.">
        <title>Draft genome sequence of Colletotrichum sublineola, a destructive pathogen of cultivated sorghum.</title>
        <authorList>
            <person name="Baroncelli R."/>
            <person name="Sanz-Martin J.M."/>
            <person name="Rech G.E."/>
            <person name="Sukno S.A."/>
            <person name="Thon M.R."/>
        </authorList>
    </citation>
    <scope>NUCLEOTIDE SEQUENCE [LARGE SCALE GENOMIC DNA]</scope>
    <source>
        <strain evidence="3">TX430BB</strain>
    </source>
</reference>
<feature type="region of interest" description="Disordered" evidence="1">
    <location>
        <begin position="86"/>
        <end position="132"/>
    </location>
</feature>
<evidence type="ECO:0000256" key="1">
    <source>
        <dbReference type="SAM" id="MobiDB-lite"/>
    </source>
</evidence>
<dbReference type="Proteomes" id="UP000027238">
    <property type="component" value="Unassembled WGS sequence"/>
</dbReference>
<gene>
    <name evidence="2" type="ORF">CSUB01_02437</name>
</gene>
<keyword evidence="3" id="KW-1185">Reference proteome</keyword>
<evidence type="ECO:0000313" key="2">
    <source>
        <dbReference type="EMBL" id="KDN62407.1"/>
    </source>
</evidence>
<accession>A0A066X0C1</accession>
<protein>
    <submittedName>
        <fullName evidence="2">Uncharacterized protein</fullName>
    </submittedName>
</protein>
<feature type="compositionally biased region" description="Acidic residues" evidence="1">
    <location>
        <begin position="101"/>
        <end position="111"/>
    </location>
</feature>
<dbReference type="AlphaFoldDB" id="A0A066X0C1"/>